<evidence type="ECO:0000313" key="9">
    <source>
        <dbReference type="EMBL" id="CBF85374.1"/>
    </source>
</evidence>
<dbReference type="AlphaFoldDB" id="Q5BCP0"/>
<dbReference type="Proteomes" id="UP000000560">
    <property type="component" value="Chromosome VII"/>
</dbReference>
<dbReference type="RefSeq" id="XP_659294.1">
    <property type="nucleotide sequence ID" value="XM_654202.1"/>
</dbReference>
<evidence type="ECO:0000256" key="1">
    <source>
        <dbReference type="ARBA" id="ARBA00004123"/>
    </source>
</evidence>
<dbReference type="SUPFAM" id="SSF88697">
    <property type="entry name" value="PUA domain-like"/>
    <property type="match status" value="1"/>
</dbReference>
<sequence length="324" mass="35371">MALGRKRKSESVSVVEEAGEADTPSKRIATDATSTTSTPATPATGEKRGRGRPRKYPVGSTPVRPDGPKRGRGRPRKETTGTATPKAKATPKSNTPGGVSRGRGRPRKNPIPSDSTPTADGNTANDSGRSYWLMKAEPESRIEKGKDVKFSIDDLRAAKEPEPWDGVRNPVARKNMQSMKKGDLAFFYHSNCKVPGIAGVMEIVQEHSPDETAFDPSHPYYDEKSKRENPRWVVVHVEFRRKFDKLITLNELKSHAGANAPLENLQMLKQGRLSVSAVSPQEWDFIMSLASNEAAFGPSKESKSYDANEPAKKDGGAEKTEATG</sequence>
<dbReference type="HOGENOM" id="CLU_041799_0_0_1"/>
<feature type="compositionally biased region" description="Low complexity" evidence="7">
    <location>
        <begin position="30"/>
        <end position="44"/>
    </location>
</feature>
<dbReference type="InParanoid" id="Q5BCP0"/>
<evidence type="ECO:0000259" key="8">
    <source>
        <dbReference type="Pfam" id="PF01878"/>
    </source>
</evidence>
<keyword evidence="4" id="KW-0677">Repeat</keyword>
<feature type="region of interest" description="Disordered" evidence="7">
    <location>
        <begin position="295"/>
        <end position="324"/>
    </location>
</feature>
<feature type="compositionally biased region" description="Polar residues" evidence="7">
    <location>
        <begin position="112"/>
        <end position="128"/>
    </location>
</feature>
<dbReference type="OMA" id="WVVVHVE"/>
<keyword evidence="3" id="KW-0597">Phosphoprotein</keyword>
<accession>Q5BCP0</accession>
<dbReference type="InterPro" id="IPR015947">
    <property type="entry name" value="PUA-like_sf"/>
</dbReference>
<dbReference type="InterPro" id="IPR052181">
    <property type="entry name" value="5hmC_binding"/>
</dbReference>
<feature type="region of interest" description="Disordered" evidence="7">
    <location>
        <begin position="1"/>
        <end position="130"/>
    </location>
</feature>
<dbReference type="PRINTS" id="PR00930">
    <property type="entry name" value="HIGHMOBLTYIY"/>
</dbReference>
<dbReference type="Gene3D" id="3.10.590.10">
    <property type="entry name" value="ph1033 like domains"/>
    <property type="match status" value="1"/>
</dbReference>
<dbReference type="InterPro" id="IPR000116">
    <property type="entry name" value="HMGA"/>
</dbReference>
<reference evidence="10" key="2">
    <citation type="journal article" date="2009" name="Fungal Genet. Biol.">
        <title>The 2008 update of the Aspergillus nidulans genome annotation: a community effort.</title>
        <authorList>
            <person name="Wortman J.R."/>
            <person name="Gilsenan J.M."/>
            <person name="Joardar V."/>
            <person name="Deegan J."/>
            <person name="Clutterbuck J."/>
            <person name="Andersen M.R."/>
            <person name="Archer D."/>
            <person name="Bencina M."/>
            <person name="Braus G."/>
            <person name="Coutinho P."/>
            <person name="von Dohren H."/>
            <person name="Doonan J."/>
            <person name="Driessen A.J."/>
            <person name="Durek P."/>
            <person name="Espeso E."/>
            <person name="Fekete E."/>
            <person name="Flipphi M."/>
            <person name="Estrada C.G."/>
            <person name="Geysens S."/>
            <person name="Goldman G."/>
            <person name="de Groot P.W."/>
            <person name="Hansen K."/>
            <person name="Harris S.D."/>
            <person name="Heinekamp T."/>
            <person name="Helmstaedt K."/>
            <person name="Henrissat B."/>
            <person name="Hofmann G."/>
            <person name="Homan T."/>
            <person name="Horio T."/>
            <person name="Horiuchi H."/>
            <person name="James S."/>
            <person name="Jones M."/>
            <person name="Karaffa L."/>
            <person name="Karanyi Z."/>
            <person name="Kato M."/>
            <person name="Keller N."/>
            <person name="Kelly D.E."/>
            <person name="Kiel J.A."/>
            <person name="Kim J.M."/>
            <person name="van der Klei I.J."/>
            <person name="Klis F.M."/>
            <person name="Kovalchuk A."/>
            <person name="Krasevec N."/>
            <person name="Kubicek C.P."/>
            <person name="Liu B."/>
            <person name="Maccabe A."/>
            <person name="Meyer V."/>
            <person name="Mirabito P."/>
            <person name="Miskei M."/>
            <person name="Mos M."/>
            <person name="Mullins J."/>
            <person name="Nelson D.R."/>
            <person name="Nielsen J."/>
            <person name="Oakley B.R."/>
            <person name="Osmani S.A."/>
            <person name="Pakula T."/>
            <person name="Paszewski A."/>
            <person name="Paulsen I."/>
            <person name="Pilsyk S."/>
            <person name="Pocsi I."/>
            <person name="Punt P.J."/>
            <person name="Ram A.F."/>
            <person name="Ren Q."/>
            <person name="Robellet X."/>
            <person name="Robson G."/>
            <person name="Seiboth B."/>
            <person name="van Solingen P."/>
            <person name="Specht T."/>
            <person name="Sun J."/>
            <person name="Taheri-Talesh N."/>
            <person name="Takeshita N."/>
            <person name="Ussery D."/>
            <person name="vanKuyk P.A."/>
            <person name="Visser H."/>
            <person name="van de Vondervoort P.J."/>
            <person name="de Vries R.P."/>
            <person name="Walton J."/>
            <person name="Xiang X."/>
            <person name="Xiong Y."/>
            <person name="Zeng A.P."/>
            <person name="Brandt B.W."/>
            <person name="Cornell M.J."/>
            <person name="van den Hondel C.A."/>
            <person name="Visser J."/>
            <person name="Oliver S.G."/>
            <person name="Turner G."/>
        </authorList>
    </citation>
    <scope>GENOME REANNOTATION</scope>
    <source>
        <strain evidence="10">FGSC A4 / ATCC 38163 / CBS 112.46 / NRRL 194 / M139</strain>
    </source>
</reference>
<dbReference type="OrthoDB" id="41445at2759"/>
<evidence type="ECO:0000256" key="2">
    <source>
        <dbReference type="ARBA" id="ARBA00014654"/>
    </source>
</evidence>
<dbReference type="GO" id="GO:0003677">
    <property type="term" value="F:DNA binding"/>
    <property type="evidence" value="ECO:0007669"/>
    <property type="project" value="UniProtKB-KW"/>
</dbReference>
<dbReference type="PRINTS" id="PR00929">
    <property type="entry name" value="ATHOOK"/>
</dbReference>
<dbReference type="STRING" id="227321.Q5BCP0"/>
<dbReference type="InterPro" id="IPR002740">
    <property type="entry name" value="EVE_domain"/>
</dbReference>
<dbReference type="FunFam" id="3.10.590.10:FF:000003">
    <property type="entry name" value="Thymocyte nuclear protein 1"/>
    <property type="match status" value="1"/>
</dbReference>
<dbReference type="KEGG" id="ani:ANIA_01690"/>
<gene>
    <name evidence="9" type="ORF">ANIA_01690</name>
</gene>
<protein>
    <recommendedName>
        <fullName evidence="2">Thymocyte nuclear protein 1</fullName>
    </recommendedName>
</protein>
<keyword evidence="10" id="KW-1185">Reference proteome</keyword>
<dbReference type="SMART" id="SM00384">
    <property type="entry name" value="AT_hook"/>
    <property type="match status" value="3"/>
</dbReference>
<dbReference type="PANTHER" id="PTHR14087">
    <property type="entry name" value="THYMOCYTE NUCLEAR PROTEIN 1"/>
    <property type="match status" value="1"/>
</dbReference>
<dbReference type="eggNOG" id="KOG3383">
    <property type="taxonomic scope" value="Eukaryota"/>
</dbReference>
<reference evidence="10" key="1">
    <citation type="journal article" date="2005" name="Nature">
        <title>Sequencing of Aspergillus nidulans and comparative analysis with A. fumigatus and A. oryzae.</title>
        <authorList>
            <person name="Galagan J.E."/>
            <person name="Calvo S.E."/>
            <person name="Cuomo C."/>
            <person name="Ma L.J."/>
            <person name="Wortman J.R."/>
            <person name="Batzoglou S."/>
            <person name="Lee S.I."/>
            <person name="Basturkmen M."/>
            <person name="Spevak C.C."/>
            <person name="Clutterbuck J."/>
            <person name="Kapitonov V."/>
            <person name="Jurka J."/>
            <person name="Scazzocchio C."/>
            <person name="Farman M."/>
            <person name="Butler J."/>
            <person name="Purcell S."/>
            <person name="Harris S."/>
            <person name="Braus G.H."/>
            <person name="Draht O."/>
            <person name="Busch S."/>
            <person name="D'Enfert C."/>
            <person name="Bouchier C."/>
            <person name="Goldman G.H."/>
            <person name="Bell-Pedersen D."/>
            <person name="Griffiths-Jones S."/>
            <person name="Doonan J.H."/>
            <person name="Yu J."/>
            <person name="Vienken K."/>
            <person name="Pain A."/>
            <person name="Freitag M."/>
            <person name="Selker E.U."/>
            <person name="Archer D.B."/>
            <person name="Penalva M.A."/>
            <person name="Oakley B.R."/>
            <person name="Momany M."/>
            <person name="Tanaka T."/>
            <person name="Kumagai T."/>
            <person name="Asai K."/>
            <person name="Machida M."/>
            <person name="Nierman W.C."/>
            <person name="Denning D.W."/>
            <person name="Caddick M."/>
            <person name="Hynes M."/>
            <person name="Paoletti M."/>
            <person name="Fischer R."/>
            <person name="Miller B."/>
            <person name="Dyer P."/>
            <person name="Sachs M.S."/>
            <person name="Osmani S.A."/>
            <person name="Birren B.W."/>
        </authorList>
    </citation>
    <scope>NUCLEOTIDE SEQUENCE [LARGE SCALE GENOMIC DNA]</scope>
    <source>
        <strain evidence="10">FGSC A4 / ATCC 38163 / CBS 112.46 / NRRL 194 / M139</strain>
    </source>
</reference>
<evidence type="ECO:0000256" key="4">
    <source>
        <dbReference type="ARBA" id="ARBA00022737"/>
    </source>
</evidence>
<evidence type="ECO:0000256" key="6">
    <source>
        <dbReference type="ARBA" id="ARBA00023242"/>
    </source>
</evidence>
<dbReference type="Pfam" id="PF02178">
    <property type="entry name" value="AT_hook"/>
    <property type="match status" value="3"/>
</dbReference>
<dbReference type="InterPro" id="IPR017956">
    <property type="entry name" value="AT_hook_DNA-bd_motif"/>
</dbReference>
<dbReference type="GO" id="GO:0000785">
    <property type="term" value="C:chromatin"/>
    <property type="evidence" value="ECO:0007669"/>
    <property type="project" value="InterPro"/>
</dbReference>
<dbReference type="PROSITE" id="PS00354">
    <property type="entry name" value="HMGI_Y"/>
    <property type="match status" value="1"/>
</dbReference>
<evidence type="ECO:0000256" key="7">
    <source>
        <dbReference type="SAM" id="MobiDB-lite"/>
    </source>
</evidence>
<dbReference type="GO" id="GO:0006355">
    <property type="term" value="P:regulation of DNA-templated transcription"/>
    <property type="evidence" value="ECO:0007669"/>
    <property type="project" value="InterPro"/>
</dbReference>
<dbReference type="InterPro" id="IPR047197">
    <property type="entry name" value="THYN1-like_EVE"/>
</dbReference>
<dbReference type="GeneID" id="2875686"/>
<accession>C8VNT9</accession>
<evidence type="ECO:0000256" key="5">
    <source>
        <dbReference type="ARBA" id="ARBA00023125"/>
    </source>
</evidence>
<comment type="subcellular location">
    <subcellularLocation>
        <location evidence="1">Nucleus</location>
    </subcellularLocation>
</comment>
<dbReference type="EMBL" id="BN001307">
    <property type="protein sequence ID" value="CBF85374.1"/>
    <property type="molecule type" value="Genomic_DNA"/>
</dbReference>
<feature type="compositionally biased region" description="Basic and acidic residues" evidence="7">
    <location>
        <begin position="300"/>
        <end position="324"/>
    </location>
</feature>
<evidence type="ECO:0000256" key="3">
    <source>
        <dbReference type="ARBA" id="ARBA00022553"/>
    </source>
</evidence>
<evidence type="ECO:0000313" key="10">
    <source>
        <dbReference type="Proteomes" id="UP000000560"/>
    </source>
</evidence>
<dbReference type="PANTHER" id="PTHR14087:SF7">
    <property type="entry name" value="THYMOCYTE NUCLEAR PROTEIN 1"/>
    <property type="match status" value="1"/>
</dbReference>
<dbReference type="CDD" id="cd21133">
    <property type="entry name" value="EVE"/>
    <property type="match status" value="1"/>
</dbReference>
<keyword evidence="5" id="KW-0238">DNA-binding</keyword>
<dbReference type="GO" id="GO:0005634">
    <property type="term" value="C:nucleus"/>
    <property type="evidence" value="ECO:0000318"/>
    <property type="project" value="GO_Central"/>
</dbReference>
<dbReference type="Pfam" id="PF01878">
    <property type="entry name" value="EVE"/>
    <property type="match status" value="1"/>
</dbReference>
<proteinExistence type="predicted"/>
<organism evidence="9 10">
    <name type="scientific">Emericella nidulans (strain FGSC A4 / ATCC 38163 / CBS 112.46 / NRRL 194 / M139)</name>
    <name type="common">Aspergillus nidulans</name>
    <dbReference type="NCBI Taxonomy" id="227321"/>
    <lineage>
        <taxon>Eukaryota</taxon>
        <taxon>Fungi</taxon>
        <taxon>Dikarya</taxon>
        <taxon>Ascomycota</taxon>
        <taxon>Pezizomycotina</taxon>
        <taxon>Eurotiomycetes</taxon>
        <taxon>Eurotiomycetidae</taxon>
        <taxon>Eurotiales</taxon>
        <taxon>Aspergillaceae</taxon>
        <taxon>Aspergillus</taxon>
        <taxon>Aspergillus subgen. Nidulantes</taxon>
    </lineage>
</organism>
<keyword evidence="6" id="KW-0539">Nucleus</keyword>
<feature type="compositionally biased region" description="Low complexity" evidence="7">
    <location>
        <begin position="80"/>
        <end position="98"/>
    </location>
</feature>
<name>Q5BCP0_EMENI</name>
<dbReference type="InterPro" id="IPR000637">
    <property type="entry name" value="HMGI/Y_DNA-bd_CS"/>
</dbReference>
<feature type="domain" description="EVE" evidence="8">
    <location>
        <begin position="131"/>
        <end position="288"/>
    </location>
</feature>